<gene>
    <name evidence="1" type="ORF">LOD99_6206</name>
</gene>
<accession>A0AAV7JNS8</accession>
<keyword evidence="2" id="KW-1185">Reference proteome</keyword>
<comment type="caution">
    <text evidence="1">The sequence shown here is derived from an EMBL/GenBank/DDBJ whole genome shotgun (WGS) entry which is preliminary data.</text>
</comment>
<name>A0AAV7JNS8_9METZ</name>
<sequence length="108" mass="12577">MDYVNTPTQGSYYSFTRARDRVTKLSLNLRRNSEKKLSQNLNTPLNIKKFFLYAKQQMIDSNHDISLFDSFGELTSESQSANMFSKHFSSVFNSPIEIELSKLLYYIS</sequence>
<organism evidence="1 2">
    <name type="scientific">Oopsacas minuta</name>
    <dbReference type="NCBI Taxonomy" id="111878"/>
    <lineage>
        <taxon>Eukaryota</taxon>
        <taxon>Metazoa</taxon>
        <taxon>Porifera</taxon>
        <taxon>Hexactinellida</taxon>
        <taxon>Hexasterophora</taxon>
        <taxon>Lyssacinosida</taxon>
        <taxon>Leucopsacidae</taxon>
        <taxon>Oopsacas</taxon>
    </lineage>
</organism>
<dbReference type="AlphaFoldDB" id="A0AAV7JNS8"/>
<reference evidence="1 2" key="1">
    <citation type="journal article" date="2023" name="BMC Biol.">
        <title>The compact genome of the sponge Oopsacas minuta (Hexactinellida) is lacking key metazoan core genes.</title>
        <authorList>
            <person name="Santini S."/>
            <person name="Schenkelaars Q."/>
            <person name="Jourda C."/>
            <person name="Duchesne M."/>
            <person name="Belahbib H."/>
            <person name="Rocher C."/>
            <person name="Selva M."/>
            <person name="Riesgo A."/>
            <person name="Vervoort M."/>
            <person name="Leys S.P."/>
            <person name="Kodjabachian L."/>
            <person name="Le Bivic A."/>
            <person name="Borchiellini C."/>
            <person name="Claverie J.M."/>
            <person name="Renard E."/>
        </authorList>
    </citation>
    <scope>NUCLEOTIDE SEQUENCE [LARGE SCALE GENOMIC DNA]</scope>
    <source>
        <strain evidence="1">SPO-2</strain>
    </source>
</reference>
<dbReference type="Proteomes" id="UP001165289">
    <property type="component" value="Unassembled WGS sequence"/>
</dbReference>
<evidence type="ECO:0000313" key="1">
    <source>
        <dbReference type="EMBL" id="KAI6650124.1"/>
    </source>
</evidence>
<evidence type="ECO:0000313" key="2">
    <source>
        <dbReference type="Proteomes" id="UP001165289"/>
    </source>
</evidence>
<proteinExistence type="predicted"/>
<protein>
    <submittedName>
        <fullName evidence="1">Uncharacterized protein</fullName>
    </submittedName>
</protein>
<dbReference type="EMBL" id="JAKMXF010000314">
    <property type="protein sequence ID" value="KAI6650124.1"/>
    <property type="molecule type" value="Genomic_DNA"/>
</dbReference>